<feature type="transmembrane region" description="Helical" evidence="2">
    <location>
        <begin position="104"/>
        <end position="124"/>
    </location>
</feature>
<gene>
    <name evidence="3" type="ORF">niasHT_015624</name>
</gene>
<dbReference type="Proteomes" id="UP001620626">
    <property type="component" value="Unassembled WGS sequence"/>
</dbReference>
<evidence type="ECO:0000313" key="4">
    <source>
        <dbReference type="Proteomes" id="UP001620626"/>
    </source>
</evidence>
<keyword evidence="2" id="KW-0812">Transmembrane</keyword>
<evidence type="ECO:0000256" key="2">
    <source>
        <dbReference type="SAM" id="Phobius"/>
    </source>
</evidence>
<organism evidence="3 4">
    <name type="scientific">Heterodera trifolii</name>
    <dbReference type="NCBI Taxonomy" id="157864"/>
    <lineage>
        <taxon>Eukaryota</taxon>
        <taxon>Metazoa</taxon>
        <taxon>Ecdysozoa</taxon>
        <taxon>Nematoda</taxon>
        <taxon>Chromadorea</taxon>
        <taxon>Rhabditida</taxon>
        <taxon>Tylenchina</taxon>
        <taxon>Tylenchomorpha</taxon>
        <taxon>Tylenchoidea</taxon>
        <taxon>Heteroderidae</taxon>
        <taxon>Heteroderinae</taxon>
        <taxon>Heterodera</taxon>
    </lineage>
</organism>
<keyword evidence="4" id="KW-1185">Reference proteome</keyword>
<evidence type="ECO:0000256" key="1">
    <source>
        <dbReference type="SAM" id="MobiDB-lite"/>
    </source>
</evidence>
<accession>A0ABD2L4K6</accession>
<name>A0ABD2L4K6_9BILA</name>
<evidence type="ECO:0000313" key="3">
    <source>
        <dbReference type="EMBL" id="KAL3110021.1"/>
    </source>
</evidence>
<keyword evidence="2" id="KW-1133">Transmembrane helix</keyword>
<sequence length="137" mass="15433">MKERDGPTSFAIALGMITQFRSLAFLSARPTFIRSKTDDQRNDGMANWPFNKNAWAKFATLAEQRQLFTWPTERMSSERRASEGPPSADHCSIGRLITSPPPPIASYFIFLFPCLSLFGIAIYFGNIYQLASMANEI</sequence>
<dbReference type="EMBL" id="JBICBT010000549">
    <property type="protein sequence ID" value="KAL3110021.1"/>
    <property type="molecule type" value="Genomic_DNA"/>
</dbReference>
<keyword evidence="2" id="KW-0472">Membrane</keyword>
<comment type="caution">
    <text evidence="3">The sequence shown here is derived from an EMBL/GenBank/DDBJ whole genome shotgun (WGS) entry which is preliminary data.</text>
</comment>
<protein>
    <submittedName>
        <fullName evidence="3">Uncharacterized protein</fullName>
    </submittedName>
</protein>
<proteinExistence type="predicted"/>
<reference evidence="3 4" key="1">
    <citation type="submission" date="2024-10" db="EMBL/GenBank/DDBJ databases">
        <authorList>
            <person name="Kim D."/>
        </authorList>
    </citation>
    <scope>NUCLEOTIDE SEQUENCE [LARGE SCALE GENOMIC DNA]</scope>
    <source>
        <strain evidence="3">BH-2024</strain>
    </source>
</reference>
<dbReference type="AlphaFoldDB" id="A0ABD2L4K6"/>
<feature type="region of interest" description="Disordered" evidence="1">
    <location>
        <begin position="72"/>
        <end position="91"/>
    </location>
</feature>